<evidence type="ECO:0000256" key="1">
    <source>
        <dbReference type="SAM" id="MobiDB-lite"/>
    </source>
</evidence>
<evidence type="ECO:0000313" key="2">
    <source>
        <dbReference type="EMBL" id="CAB1420395.1"/>
    </source>
</evidence>
<feature type="compositionally biased region" description="Basic and acidic residues" evidence="1">
    <location>
        <begin position="102"/>
        <end position="123"/>
    </location>
</feature>
<protein>
    <submittedName>
        <fullName evidence="2">Uncharacterized protein</fullName>
    </submittedName>
</protein>
<feature type="region of interest" description="Disordered" evidence="1">
    <location>
        <begin position="61"/>
        <end position="123"/>
    </location>
</feature>
<reference evidence="2" key="1">
    <citation type="submission" date="2020-03" db="EMBL/GenBank/DDBJ databases">
        <authorList>
            <person name="Weist P."/>
        </authorList>
    </citation>
    <scope>NUCLEOTIDE SEQUENCE</scope>
</reference>
<sequence>MKASKAALGQWEGAYFRRRYKGEQVSFQKAQTTRGSHSDYMARPLGSTSAKLRGLYTEALETEQSKSPAHTFQEKQRVPRKHNVIQDIAASETSDESFGRASENETRRRESDTEAGAEKSEAI</sequence>
<name>A0A9N7TWF6_PLEPL</name>
<proteinExistence type="predicted"/>
<dbReference type="EMBL" id="CADEAL010000450">
    <property type="protein sequence ID" value="CAB1420395.1"/>
    <property type="molecule type" value="Genomic_DNA"/>
</dbReference>
<accession>A0A9N7TWF6</accession>
<dbReference type="Proteomes" id="UP001153269">
    <property type="component" value="Unassembled WGS sequence"/>
</dbReference>
<organism evidence="2 3">
    <name type="scientific">Pleuronectes platessa</name>
    <name type="common">European plaice</name>
    <dbReference type="NCBI Taxonomy" id="8262"/>
    <lineage>
        <taxon>Eukaryota</taxon>
        <taxon>Metazoa</taxon>
        <taxon>Chordata</taxon>
        <taxon>Craniata</taxon>
        <taxon>Vertebrata</taxon>
        <taxon>Euteleostomi</taxon>
        <taxon>Actinopterygii</taxon>
        <taxon>Neopterygii</taxon>
        <taxon>Teleostei</taxon>
        <taxon>Neoteleostei</taxon>
        <taxon>Acanthomorphata</taxon>
        <taxon>Carangaria</taxon>
        <taxon>Pleuronectiformes</taxon>
        <taxon>Pleuronectoidei</taxon>
        <taxon>Pleuronectidae</taxon>
        <taxon>Pleuronectes</taxon>
    </lineage>
</organism>
<dbReference type="AlphaFoldDB" id="A0A9N7TWF6"/>
<comment type="caution">
    <text evidence="2">The sequence shown here is derived from an EMBL/GenBank/DDBJ whole genome shotgun (WGS) entry which is preliminary data.</text>
</comment>
<gene>
    <name evidence="2" type="ORF">PLEPLA_LOCUS8270</name>
</gene>
<evidence type="ECO:0000313" key="3">
    <source>
        <dbReference type="Proteomes" id="UP001153269"/>
    </source>
</evidence>
<keyword evidence="3" id="KW-1185">Reference proteome</keyword>